<dbReference type="GO" id="GO:0000725">
    <property type="term" value="P:recombinational repair"/>
    <property type="evidence" value="ECO:0007669"/>
    <property type="project" value="TreeGrafter"/>
</dbReference>
<evidence type="ECO:0000256" key="12">
    <source>
        <dbReference type="ARBA" id="ARBA00034617"/>
    </source>
</evidence>
<proteinExistence type="inferred from homology"/>
<dbReference type="InterPro" id="IPR014016">
    <property type="entry name" value="UvrD-like_ATP-bd"/>
</dbReference>
<sequence>MACPGSGKTETVSRRIAELIKKGAAPSKIVAFTFTNRAADSLRFRINRVVSAECGRVDDLGSMYVGTIDSYCLQLLKELKPEYRPFEILDEAKQAAFVDRWYLNIGLRDIETGRGRWDTLEKFCRTVGIVQNERLDVKSLHNKDFVRCYRNYAGKLEDEKFFDFSSVVHMLLGVLENDAGATDRLNSMVEHVVFDEYQDVNHIQEDLLSVLSKVSDSVCVVGDDDQNIFNWRGSNFRHIREFDAKYDKYGMTVLPLNTNYRSTGHIIKAAASLIQNNLGRLEKDMRPFEGQNLRYDGGDIVHGHFETDLEEFGYIEKTMKSLFGTDFTDKFGGKYALSYADMAVLVRTNKDASRITKYLEEHGIPVAADSSASGAFETPVVKLALDCLFYAFNCPGMDGEDAPLAEDLCARYKEIIGKEPRQFAEGLGSIHRRVGNMLAKTPSGYLPDMGLQEFFQRILNAMGLESGLLKKHLHDLGVLSTAISDYEYVYQTIRAWDVPGFRYFVKEVGRRVYPDRIYNSVSPVDAVRVMTIWKAKGLEFPAVFVPTFVKFRKIPLRSNFLDPGEFDKGLYTGDKESARRVYYTAVTRSQKYLFLTGATWQEIAVGKKPSKGKRKHPFISEMGGHLSEPSDMVRAKSSHGPREPEDGVLVASYRELSTYGRCPHDFFFENVAGFKRGILPASGYVTSMHNILGIIHEKYARSGKIPDPGELEAIIDETFHLRFAPLPMLNGMKKKAVGRIRRYLDKHADEIQGILEVEKRFEVGMDKTLVTGVIDLLRIHEGDDGRAEVADFITEGERGYYESDHHERVKFGTYAALQTLGLKPGRSIIHYLDRDEKDYVDISDEELKYAAHNVGLRAQGIHDRNFDATPSETKCRSCDFRAICDKKDFTVGVDFDAADYARREGPARGADAHTTR</sequence>
<feature type="domain" description="UvrD-like helicase ATP-binding" evidence="16">
    <location>
        <begin position="1"/>
        <end position="263"/>
    </location>
</feature>
<keyword evidence="6 15" id="KW-0347">Helicase</keyword>
<keyword evidence="3 15" id="KW-0547">Nucleotide-binding</keyword>
<keyword evidence="19" id="KW-1185">Reference proteome</keyword>
<dbReference type="Pfam" id="PF00580">
    <property type="entry name" value="UvrD-helicase"/>
    <property type="match status" value="1"/>
</dbReference>
<dbReference type="Proteomes" id="UP000000758">
    <property type="component" value="Chromosome"/>
</dbReference>
<dbReference type="GO" id="GO:0043138">
    <property type="term" value="F:3'-5' DNA helicase activity"/>
    <property type="evidence" value="ECO:0007669"/>
    <property type="project" value="UniProtKB-EC"/>
</dbReference>
<evidence type="ECO:0000256" key="14">
    <source>
        <dbReference type="ARBA" id="ARBA00048988"/>
    </source>
</evidence>
<dbReference type="InterPro" id="IPR013986">
    <property type="entry name" value="DExx_box_DNA_helicase_dom_sf"/>
</dbReference>
<dbReference type="Gene3D" id="1.10.486.10">
    <property type="entry name" value="PCRA, domain 4"/>
    <property type="match status" value="1"/>
</dbReference>
<dbReference type="PANTHER" id="PTHR11070">
    <property type="entry name" value="UVRD / RECB / PCRA DNA HELICASE FAMILY MEMBER"/>
    <property type="match status" value="1"/>
</dbReference>
<feature type="binding site" evidence="15">
    <location>
        <begin position="2"/>
        <end position="9"/>
    </location>
    <ligand>
        <name>ATP</name>
        <dbReference type="ChEBI" id="CHEBI:30616"/>
    </ligand>
</feature>
<dbReference type="InterPro" id="IPR014017">
    <property type="entry name" value="DNA_helicase_UvrD-like_C"/>
</dbReference>
<keyword evidence="4" id="KW-0227">DNA damage</keyword>
<dbReference type="GO" id="GO:0004527">
    <property type="term" value="F:exonuclease activity"/>
    <property type="evidence" value="ECO:0007669"/>
    <property type="project" value="UniProtKB-KW"/>
</dbReference>
<dbReference type="PATRIC" id="fig|414004.10.peg.1032"/>
<evidence type="ECO:0000313" key="18">
    <source>
        <dbReference type="EMBL" id="ABK77762.1"/>
    </source>
</evidence>
<keyword evidence="9" id="KW-0238">DNA-binding</keyword>
<evidence type="ECO:0000259" key="17">
    <source>
        <dbReference type="PROSITE" id="PS51217"/>
    </source>
</evidence>
<dbReference type="InterPro" id="IPR000212">
    <property type="entry name" value="DNA_helicase_UvrD/REP"/>
</dbReference>
<dbReference type="InterPro" id="IPR011604">
    <property type="entry name" value="PDDEXK-like_dom_sf"/>
</dbReference>
<dbReference type="InterPro" id="IPR038726">
    <property type="entry name" value="PDDEXK_AddAB-type"/>
</dbReference>
<dbReference type="SUPFAM" id="SSF52540">
    <property type="entry name" value="P-loop containing nucleoside triphosphate hydrolases"/>
    <property type="match status" value="1"/>
</dbReference>
<organism evidence="18 19">
    <name type="scientific">Cenarchaeum symbiosum (strain A)</name>
    <dbReference type="NCBI Taxonomy" id="414004"/>
    <lineage>
        <taxon>Archaea</taxon>
        <taxon>Nitrososphaerota</taxon>
        <taxon>Candidatus Cenarchaeales</taxon>
        <taxon>Candidatus Cenarchaeaceae</taxon>
        <taxon>Candidatus Cenarchaeum</taxon>
    </lineage>
</organism>
<dbReference type="HOGENOM" id="CLU_004585_6_0_2"/>
<evidence type="ECO:0000256" key="2">
    <source>
        <dbReference type="ARBA" id="ARBA00022722"/>
    </source>
</evidence>
<keyword evidence="10" id="KW-0234">DNA repair</keyword>
<evidence type="ECO:0000259" key="16">
    <source>
        <dbReference type="PROSITE" id="PS51198"/>
    </source>
</evidence>
<dbReference type="PANTHER" id="PTHR11070:SF2">
    <property type="entry name" value="ATP-DEPENDENT DNA HELICASE SRS2"/>
    <property type="match status" value="1"/>
</dbReference>
<gene>
    <name evidence="18" type="ordered locus">CENSYa_1134</name>
</gene>
<comment type="catalytic activity">
    <reaction evidence="14">
        <text>ATP + H2O = ADP + phosphate + H(+)</text>
        <dbReference type="Rhea" id="RHEA:13065"/>
        <dbReference type="ChEBI" id="CHEBI:15377"/>
        <dbReference type="ChEBI" id="CHEBI:15378"/>
        <dbReference type="ChEBI" id="CHEBI:30616"/>
        <dbReference type="ChEBI" id="CHEBI:43474"/>
        <dbReference type="ChEBI" id="CHEBI:456216"/>
        <dbReference type="EC" id="5.6.2.4"/>
    </reaction>
</comment>
<protein>
    <recommendedName>
        <fullName evidence="13">DNA 3'-5' helicase</fullName>
        <ecNumber evidence="13">5.6.2.4</ecNumber>
    </recommendedName>
</protein>
<evidence type="ECO:0000256" key="4">
    <source>
        <dbReference type="ARBA" id="ARBA00022763"/>
    </source>
</evidence>
<evidence type="ECO:0000256" key="15">
    <source>
        <dbReference type="PROSITE-ProRule" id="PRU00560"/>
    </source>
</evidence>
<dbReference type="Pfam" id="PF12705">
    <property type="entry name" value="PDDEXK_1"/>
    <property type="match status" value="1"/>
</dbReference>
<reference evidence="18 19" key="1">
    <citation type="journal article" date="2006" name="Proc. Natl. Acad. Sci. U.S.A.">
        <title>Genomic analysis of the uncultivated marine crenarchaeote Cenarchaeum symbiosum.</title>
        <authorList>
            <person name="Hallam S.J."/>
            <person name="Konstantinidis K.T."/>
            <person name="Putnam N."/>
            <person name="Schleper C."/>
            <person name="Watanabe Y."/>
            <person name="Sugahara J."/>
            <person name="Preston C."/>
            <person name="de la Torre J."/>
            <person name="Richardson P.M."/>
            <person name="DeLong E.F."/>
        </authorList>
    </citation>
    <scope>NUCLEOTIDE SEQUENCE [LARGE SCALE GENOMIC DNA]</scope>
    <source>
        <strain evidence="19">A</strain>
    </source>
</reference>
<dbReference type="GO" id="GO:0003677">
    <property type="term" value="F:DNA binding"/>
    <property type="evidence" value="ECO:0007669"/>
    <property type="project" value="UniProtKB-KW"/>
</dbReference>
<dbReference type="EnsemblBacteria" id="ABK77762">
    <property type="protein sequence ID" value="ABK77762"/>
    <property type="gene ID" value="CENSYa_1134"/>
</dbReference>
<dbReference type="InterPro" id="IPR027417">
    <property type="entry name" value="P-loop_NTPase"/>
</dbReference>
<evidence type="ECO:0000256" key="1">
    <source>
        <dbReference type="ARBA" id="ARBA00009922"/>
    </source>
</evidence>
<dbReference type="EC" id="5.6.2.4" evidence="13"/>
<evidence type="ECO:0000256" key="6">
    <source>
        <dbReference type="ARBA" id="ARBA00022806"/>
    </source>
</evidence>
<dbReference type="Gene3D" id="1.10.10.160">
    <property type="match status" value="1"/>
</dbReference>
<keyword evidence="8 15" id="KW-0067">ATP-binding</keyword>
<evidence type="ECO:0000256" key="11">
    <source>
        <dbReference type="ARBA" id="ARBA00023235"/>
    </source>
</evidence>
<evidence type="ECO:0000256" key="3">
    <source>
        <dbReference type="ARBA" id="ARBA00022741"/>
    </source>
</evidence>
<evidence type="ECO:0000256" key="5">
    <source>
        <dbReference type="ARBA" id="ARBA00022801"/>
    </source>
</evidence>
<keyword evidence="11" id="KW-0413">Isomerase</keyword>
<feature type="domain" description="UvrD-like helicase C-terminal" evidence="17">
    <location>
        <begin position="264"/>
        <end position="537"/>
    </location>
</feature>
<dbReference type="Pfam" id="PF13361">
    <property type="entry name" value="UvrD_C"/>
    <property type="match status" value="2"/>
</dbReference>
<dbReference type="GO" id="GO:0005524">
    <property type="term" value="F:ATP binding"/>
    <property type="evidence" value="ECO:0007669"/>
    <property type="project" value="UniProtKB-UniRule"/>
</dbReference>
<dbReference type="EMBL" id="DP000238">
    <property type="protein sequence ID" value="ABK77762.1"/>
    <property type="molecule type" value="Genomic_DNA"/>
</dbReference>
<dbReference type="Gene3D" id="3.40.50.300">
    <property type="entry name" value="P-loop containing nucleotide triphosphate hydrolases"/>
    <property type="match status" value="3"/>
</dbReference>
<evidence type="ECO:0000256" key="7">
    <source>
        <dbReference type="ARBA" id="ARBA00022839"/>
    </source>
</evidence>
<evidence type="ECO:0000256" key="13">
    <source>
        <dbReference type="ARBA" id="ARBA00034808"/>
    </source>
</evidence>
<dbReference type="AlphaFoldDB" id="A0RWP5"/>
<dbReference type="PROSITE" id="PS51198">
    <property type="entry name" value="UVRD_HELICASE_ATP_BIND"/>
    <property type="match status" value="1"/>
</dbReference>
<name>A0RWP5_CENSY</name>
<dbReference type="CDD" id="cd17932">
    <property type="entry name" value="DEXQc_UvrD"/>
    <property type="match status" value="1"/>
</dbReference>
<comment type="catalytic activity">
    <reaction evidence="12">
        <text>Couples ATP hydrolysis with the unwinding of duplex DNA by translocating in the 3'-5' direction.</text>
        <dbReference type="EC" id="5.6.2.4"/>
    </reaction>
</comment>
<evidence type="ECO:0000256" key="10">
    <source>
        <dbReference type="ARBA" id="ARBA00023204"/>
    </source>
</evidence>
<dbReference type="KEGG" id="csy:CENSYa_1134"/>
<comment type="similarity">
    <text evidence="1">Belongs to the helicase family. UvrD subfamily.</text>
</comment>
<dbReference type="Gene3D" id="3.90.320.10">
    <property type="match status" value="1"/>
</dbReference>
<evidence type="ECO:0000256" key="9">
    <source>
        <dbReference type="ARBA" id="ARBA00023125"/>
    </source>
</evidence>
<accession>A0RWP5</accession>
<evidence type="ECO:0000313" key="19">
    <source>
        <dbReference type="Proteomes" id="UP000000758"/>
    </source>
</evidence>
<evidence type="ECO:0000256" key="8">
    <source>
        <dbReference type="ARBA" id="ARBA00022840"/>
    </source>
</evidence>
<dbReference type="STRING" id="414004.CENSYa_1134"/>
<keyword evidence="7" id="KW-0269">Exonuclease</keyword>
<dbReference type="PROSITE" id="PS51217">
    <property type="entry name" value="UVRD_HELICASE_CTER"/>
    <property type="match status" value="1"/>
</dbReference>
<keyword evidence="2" id="KW-0540">Nuclease</keyword>
<dbReference type="GO" id="GO:0016887">
    <property type="term" value="F:ATP hydrolysis activity"/>
    <property type="evidence" value="ECO:0007669"/>
    <property type="project" value="RHEA"/>
</dbReference>
<keyword evidence="5 15" id="KW-0378">Hydrolase</keyword>